<evidence type="ECO:0000256" key="4">
    <source>
        <dbReference type="ARBA" id="ARBA00022729"/>
    </source>
</evidence>
<dbReference type="AlphaFoldDB" id="A0A7C9N5Q6"/>
<evidence type="ECO:0000313" key="9">
    <source>
        <dbReference type="Proteomes" id="UP000482487"/>
    </source>
</evidence>
<dbReference type="GO" id="GO:0042597">
    <property type="term" value="C:periplasmic space"/>
    <property type="evidence" value="ECO:0007669"/>
    <property type="project" value="UniProtKB-SubCell"/>
</dbReference>
<dbReference type="RefSeq" id="WP_160961036.1">
    <property type="nucleotide sequence ID" value="NZ_WVUD01000017.1"/>
</dbReference>
<comment type="caution">
    <text evidence="8">The sequence shown here is derived from an EMBL/GenBank/DDBJ whole genome shotgun (WGS) entry which is preliminary data.</text>
</comment>
<proteinExistence type="predicted"/>
<evidence type="ECO:0000256" key="3">
    <source>
        <dbReference type="ARBA" id="ARBA00022679"/>
    </source>
</evidence>
<dbReference type="GO" id="GO:0042121">
    <property type="term" value="P:alginic acid biosynthetic process"/>
    <property type="evidence" value="ECO:0007669"/>
    <property type="project" value="UniProtKB-UniPathway"/>
</dbReference>
<comment type="pathway">
    <text evidence="2">Glycan biosynthesis; alginate biosynthesis.</text>
</comment>
<name>A0A7C9N5Q6_9BACT</name>
<comment type="subcellular location">
    <subcellularLocation>
        <location evidence="1">Periplasm</location>
    </subcellularLocation>
</comment>
<dbReference type="InterPro" id="IPR031811">
    <property type="entry name" value="ALGX/ALGJ_SGNH-like"/>
</dbReference>
<keyword evidence="6" id="KW-0016">Alginate biosynthesis</keyword>
<dbReference type="Proteomes" id="UP000482487">
    <property type="component" value="Unassembled WGS sequence"/>
</dbReference>
<evidence type="ECO:0000256" key="1">
    <source>
        <dbReference type="ARBA" id="ARBA00004418"/>
    </source>
</evidence>
<dbReference type="CDD" id="cd14440">
    <property type="entry name" value="AlgX_N_like_3"/>
    <property type="match status" value="1"/>
</dbReference>
<evidence type="ECO:0000256" key="5">
    <source>
        <dbReference type="ARBA" id="ARBA00022764"/>
    </source>
</evidence>
<keyword evidence="3" id="KW-0808">Transferase</keyword>
<gene>
    <name evidence="8" type="ORF">GTA51_10915</name>
</gene>
<evidence type="ECO:0000256" key="2">
    <source>
        <dbReference type="ARBA" id="ARBA00005182"/>
    </source>
</evidence>
<reference evidence="8 9" key="1">
    <citation type="submission" date="2020-01" db="EMBL/GenBank/DDBJ databases">
        <title>Genome sequence of Desulfovibrio aerotolerans DSM 16695(T).</title>
        <authorList>
            <person name="Karnachuk O."/>
            <person name="Avakyan M."/>
            <person name="Mardanov A."/>
            <person name="Kadnikov V."/>
            <person name="Ravin N."/>
        </authorList>
    </citation>
    <scope>NUCLEOTIDE SEQUENCE [LARGE SCALE GENOMIC DNA]</scope>
    <source>
        <strain evidence="8 9">DSM 16695</strain>
    </source>
</reference>
<dbReference type="OrthoDB" id="175771at2"/>
<evidence type="ECO:0000313" key="8">
    <source>
        <dbReference type="EMBL" id="MYL83635.1"/>
    </source>
</evidence>
<accession>A0A7C9N5Q6</accession>
<evidence type="ECO:0000259" key="7">
    <source>
        <dbReference type="Pfam" id="PF16822"/>
    </source>
</evidence>
<evidence type="ECO:0000256" key="6">
    <source>
        <dbReference type="ARBA" id="ARBA00022841"/>
    </source>
</evidence>
<keyword evidence="9" id="KW-1185">Reference proteome</keyword>
<feature type="domain" description="AlgX/AlgJ SGNH hydrolase-like" evidence="7">
    <location>
        <begin position="95"/>
        <end position="264"/>
    </location>
</feature>
<dbReference type="GO" id="GO:0016740">
    <property type="term" value="F:transferase activity"/>
    <property type="evidence" value="ECO:0007669"/>
    <property type="project" value="UniProtKB-KW"/>
</dbReference>
<dbReference type="UniPathway" id="UPA00286"/>
<dbReference type="EMBL" id="WVUD01000017">
    <property type="protein sequence ID" value="MYL83635.1"/>
    <property type="molecule type" value="Genomic_DNA"/>
</dbReference>
<keyword evidence="4" id="KW-0732">Signal</keyword>
<keyword evidence="5" id="KW-0574">Periplasm</keyword>
<dbReference type="Pfam" id="PF16822">
    <property type="entry name" value="ALGX"/>
    <property type="match status" value="1"/>
</dbReference>
<organism evidence="8 9">
    <name type="scientific">Solidesulfovibrio aerotolerans</name>
    <dbReference type="NCBI Taxonomy" id="295255"/>
    <lineage>
        <taxon>Bacteria</taxon>
        <taxon>Pseudomonadati</taxon>
        <taxon>Thermodesulfobacteriota</taxon>
        <taxon>Desulfovibrionia</taxon>
        <taxon>Desulfovibrionales</taxon>
        <taxon>Desulfovibrionaceae</taxon>
        <taxon>Solidesulfovibrio</taxon>
    </lineage>
</organism>
<protein>
    <recommendedName>
        <fullName evidence="7">AlgX/AlgJ SGNH hydrolase-like domain-containing protein</fullName>
    </recommendedName>
</protein>
<sequence>MTRVFGALQLACFVVFLAGPLVLPLLGFSGGRLAVENRSLAALPAFSDLWRAPARFGAALAAHVRDAVPFRDALIRADNRWRLALFGESPVAGAVVGREDWLFYNLEWALEDYLNVLPLTEADLAAMVRVQTERRDWLAARGIDYLIVIAPNKERVYPEYMPPHLRPRPEPSRLARVLARLRQAGLAVLDLHEPLTAAKASQRTYMKTDTHWNRFGGLIGAVAIVKALRPGHPTLGSLDVADYAVVDEDRPGGDLAEMLLLPDVWRERDIVAQKRGPWLAREALPGAYPDPADHPERARLAMETDHTDRPRAVFFHDSFARGMQAYAAEAFSRSVFLWTHSFVPEVIVAERPDVVVLEVVERYIYALLLERPGGLPPVEAGRDAAP</sequence>